<evidence type="ECO:0000256" key="6">
    <source>
        <dbReference type="RuleBase" id="RU004355"/>
    </source>
</evidence>
<keyword evidence="2 5" id="KW-0540">Nuclease</keyword>
<keyword evidence="10" id="KW-1185">Reference proteome</keyword>
<sequence>MSQLFFRQTSVYEEFQTPLSLFELHQQIREELEVAFPESYWVVAEIAQITPDRRKGHCYLTLVDKGDDARNVVAQARATIWSARFAMLGRFFEDKTGQPLKAGLKILFQASVRFHELYGLSLDIHNIDPNYTIGDLARQRQETIKRLEAEGLLTANKELELPEVPQRLAIISSATAAGYQDFIHQLKNNAYGYSFHTTLFPATVQGNDAPASVNKAMALIANYSERFDAIVMIRGGGSQTDLSCFDDYTIAAAIGNSPLPVLTGIGHERDESIADLVAHTRLKTPTAVATFLIDRFRSAEEYTEGLYDSIRLFTSQQLRLTEDRLERLQLSISNTTKDFLQEGRELLETLSRGLLVKPKNYLNLQQHTVGNLERDIKSNTKDLLHTRERHLSELSVCVEGRAQRYLHMKEHELNTLSHCVETEVKESIKQKQISFTKQSDKLEFTTASKLQTEQHRLKLIEASIKANDPERLLLRGYTLTLVNGKIIKSINQVQPDDVVETRMKDGIIHSIVVNKDTNDTL</sequence>
<evidence type="ECO:0000313" key="10">
    <source>
        <dbReference type="Proteomes" id="UP000474777"/>
    </source>
</evidence>
<dbReference type="EMBL" id="JAAGWD010000005">
    <property type="protein sequence ID" value="NEM98550.1"/>
    <property type="molecule type" value="Genomic_DNA"/>
</dbReference>
<dbReference type="PANTHER" id="PTHR30008:SF0">
    <property type="entry name" value="EXODEOXYRIBONUCLEASE 7 LARGE SUBUNIT"/>
    <property type="match status" value="1"/>
</dbReference>
<comment type="similarity">
    <text evidence="5 6">Belongs to the XseA family.</text>
</comment>
<dbReference type="GO" id="GO:0008855">
    <property type="term" value="F:exodeoxyribonuclease VII activity"/>
    <property type="evidence" value="ECO:0007669"/>
    <property type="project" value="UniProtKB-UniRule"/>
</dbReference>
<dbReference type="InterPro" id="IPR020579">
    <property type="entry name" value="Exonuc_VII_lsu_C"/>
</dbReference>
<dbReference type="CDD" id="cd04489">
    <property type="entry name" value="ExoVII_LU_OBF"/>
    <property type="match status" value="1"/>
</dbReference>
<reference evidence="9 10" key="1">
    <citation type="submission" date="2020-02" db="EMBL/GenBank/DDBJ databases">
        <authorList>
            <person name="Kim M.K."/>
        </authorList>
    </citation>
    <scope>NUCLEOTIDE SEQUENCE [LARGE SCALE GENOMIC DNA]</scope>
    <source>
        <strain evidence="9 10">BT327</strain>
    </source>
</reference>
<dbReference type="EC" id="3.1.11.6" evidence="5"/>
<protein>
    <recommendedName>
        <fullName evidence="5">Exodeoxyribonuclease 7 large subunit</fullName>
        <ecNumber evidence="5">3.1.11.6</ecNumber>
    </recommendedName>
    <alternativeName>
        <fullName evidence="5">Exodeoxyribonuclease VII large subunit</fullName>
        <shortName evidence="5">Exonuclease VII large subunit</shortName>
    </alternativeName>
</protein>
<dbReference type="GO" id="GO:0005737">
    <property type="term" value="C:cytoplasm"/>
    <property type="evidence" value="ECO:0007669"/>
    <property type="project" value="UniProtKB-SubCell"/>
</dbReference>
<evidence type="ECO:0000259" key="7">
    <source>
        <dbReference type="Pfam" id="PF02601"/>
    </source>
</evidence>
<dbReference type="PANTHER" id="PTHR30008">
    <property type="entry name" value="EXODEOXYRIBONUCLEASE 7 LARGE SUBUNIT"/>
    <property type="match status" value="1"/>
</dbReference>
<evidence type="ECO:0000256" key="5">
    <source>
        <dbReference type="HAMAP-Rule" id="MF_00378"/>
    </source>
</evidence>
<dbReference type="GO" id="GO:0009318">
    <property type="term" value="C:exodeoxyribonuclease VII complex"/>
    <property type="evidence" value="ECO:0007669"/>
    <property type="project" value="UniProtKB-UniRule"/>
</dbReference>
<keyword evidence="3 5" id="KW-0378">Hydrolase</keyword>
<comment type="caution">
    <text evidence="9">The sequence shown here is derived from an EMBL/GenBank/DDBJ whole genome shotgun (WGS) entry which is preliminary data.</text>
</comment>
<dbReference type="Pfam" id="PF13742">
    <property type="entry name" value="tRNA_anti_2"/>
    <property type="match status" value="1"/>
</dbReference>
<evidence type="ECO:0000313" key="9">
    <source>
        <dbReference type="EMBL" id="NEM98550.1"/>
    </source>
</evidence>
<proteinExistence type="inferred from homology"/>
<feature type="domain" description="Exonuclease VII large subunit C-terminal" evidence="7">
    <location>
        <begin position="152"/>
        <end position="418"/>
    </location>
</feature>
<accession>A0A6B3LY22</accession>
<dbReference type="Pfam" id="PF02601">
    <property type="entry name" value="Exonuc_VII_L"/>
    <property type="match status" value="1"/>
</dbReference>
<organism evidence="9 10">
    <name type="scientific">Pontibacter burrus</name>
    <dbReference type="NCBI Taxonomy" id="2704466"/>
    <lineage>
        <taxon>Bacteria</taxon>
        <taxon>Pseudomonadati</taxon>
        <taxon>Bacteroidota</taxon>
        <taxon>Cytophagia</taxon>
        <taxon>Cytophagales</taxon>
        <taxon>Hymenobacteraceae</taxon>
        <taxon>Pontibacter</taxon>
    </lineage>
</organism>
<name>A0A6B3LY22_9BACT</name>
<comment type="catalytic activity">
    <reaction evidence="5 6">
        <text>Exonucleolytic cleavage in either 5'- to 3'- or 3'- to 5'-direction to yield nucleoside 5'-phosphates.</text>
        <dbReference type="EC" id="3.1.11.6"/>
    </reaction>
</comment>
<dbReference type="Proteomes" id="UP000474777">
    <property type="component" value="Unassembled WGS sequence"/>
</dbReference>
<dbReference type="AlphaFoldDB" id="A0A6B3LY22"/>
<evidence type="ECO:0000259" key="8">
    <source>
        <dbReference type="Pfam" id="PF13742"/>
    </source>
</evidence>
<dbReference type="NCBIfam" id="TIGR00237">
    <property type="entry name" value="xseA"/>
    <property type="match status" value="1"/>
</dbReference>
<comment type="subunit">
    <text evidence="5">Heterooligomer composed of large and small subunits.</text>
</comment>
<feature type="domain" description="OB-fold nucleic acid binding" evidence="8">
    <location>
        <begin position="20"/>
        <end position="127"/>
    </location>
</feature>
<comment type="subcellular location">
    <subcellularLocation>
        <location evidence="5 6">Cytoplasm</location>
    </subcellularLocation>
</comment>
<evidence type="ECO:0000256" key="4">
    <source>
        <dbReference type="ARBA" id="ARBA00022839"/>
    </source>
</evidence>
<evidence type="ECO:0000256" key="2">
    <source>
        <dbReference type="ARBA" id="ARBA00022722"/>
    </source>
</evidence>
<comment type="function">
    <text evidence="5">Bidirectionally degrades single-stranded DNA into large acid-insoluble oligonucleotides, which are then degraded further into small acid-soluble oligonucleotides.</text>
</comment>
<dbReference type="InterPro" id="IPR025824">
    <property type="entry name" value="OB-fold_nuc-bd_dom"/>
</dbReference>
<keyword evidence="1 5" id="KW-0963">Cytoplasm</keyword>
<evidence type="ECO:0000256" key="1">
    <source>
        <dbReference type="ARBA" id="ARBA00022490"/>
    </source>
</evidence>
<keyword evidence="4 5" id="KW-0269">Exonuclease</keyword>
<dbReference type="GO" id="GO:0003676">
    <property type="term" value="F:nucleic acid binding"/>
    <property type="evidence" value="ECO:0007669"/>
    <property type="project" value="InterPro"/>
</dbReference>
<dbReference type="GO" id="GO:0006308">
    <property type="term" value="P:DNA catabolic process"/>
    <property type="evidence" value="ECO:0007669"/>
    <property type="project" value="UniProtKB-UniRule"/>
</dbReference>
<dbReference type="HAMAP" id="MF_00378">
    <property type="entry name" value="Exonuc_7_L"/>
    <property type="match status" value="1"/>
</dbReference>
<gene>
    <name evidence="5" type="primary">xseA</name>
    <name evidence="9" type="ORF">GXP69_12665</name>
</gene>
<dbReference type="InterPro" id="IPR003753">
    <property type="entry name" value="Exonuc_VII_L"/>
</dbReference>
<evidence type="ECO:0000256" key="3">
    <source>
        <dbReference type="ARBA" id="ARBA00022801"/>
    </source>
</evidence>
<dbReference type="RefSeq" id="WP_163915442.1">
    <property type="nucleotide sequence ID" value="NZ_JAAGWD010000005.1"/>
</dbReference>